<accession>K6XRS4</accession>
<feature type="compositionally biased region" description="Low complexity" evidence="1">
    <location>
        <begin position="269"/>
        <end position="287"/>
    </location>
</feature>
<gene>
    <name evidence="2" type="ORF">GONAM_28_00470</name>
</gene>
<dbReference type="Pfam" id="PF08757">
    <property type="entry name" value="CotH"/>
    <property type="match status" value="1"/>
</dbReference>
<comment type="caution">
    <text evidence="2">The sequence shown here is derived from an EMBL/GenBank/DDBJ whole genome shotgun (WGS) entry which is preliminary data.</text>
</comment>
<proteinExistence type="predicted"/>
<protein>
    <recommendedName>
        <fullName evidence="4">Spore coat protein CotH</fullName>
    </recommendedName>
</protein>
<dbReference type="Proteomes" id="UP000035058">
    <property type="component" value="Unassembled WGS sequence"/>
</dbReference>
<dbReference type="PANTHER" id="PTHR40050:SF1">
    <property type="entry name" value="INNER SPORE COAT PROTEIN H"/>
    <property type="match status" value="1"/>
</dbReference>
<dbReference type="InterPro" id="IPR014867">
    <property type="entry name" value="Spore_coat_CotH_CotH2/3/7"/>
</dbReference>
<keyword evidence="3" id="KW-1185">Reference proteome</keyword>
<dbReference type="AlphaFoldDB" id="K6XRS4"/>
<name>K6XRS4_9ACTN</name>
<evidence type="ECO:0000313" key="2">
    <source>
        <dbReference type="EMBL" id="GAC01545.1"/>
    </source>
</evidence>
<evidence type="ECO:0000313" key="3">
    <source>
        <dbReference type="Proteomes" id="UP000035058"/>
    </source>
</evidence>
<feature type="region of interest" description="Disordered" evidence="1">
    <location>
        <begin position="239"/>
        <end position="302"/>
    </location>
</feature>
<evidence type="ECO:0000256" key="1">
    <source>
        <dbReference type="SAM" id="MobiDB-lite"/>
    </source>
</evidence>
<organism evidence="2 3">
    <name type="scientific">Gordonia namibiensis NBRC 108229</name>
    <dbReference type="NCBI Taxonomy" id="1208314"/>
    <lineage>
        <taxon>Bacteria</taxon>
        <taxon>Bacillati</taxon>
        <taxon>Actinomycetota</taxon>
        <taxon>Actinomycetes</taxon>
        <taxon>Mycobacteriales</taxon>
        <taxon>Gordoniaceae</taxon>
        <taxon>Gordonia</taxon>
    </lineage>
</organism>
<reference evidence="2 3" key="1">
    <citation type="submission" date="2012-08" db="EMBL/GenBank/DDBJ databases">
        <title>Whole genome shotgun sequence of Gordonia namibiensis NBRC 108229.</title>
        <authorList>
            <person name="Isaki-Nakamura S."/>
            <person name="Hosoyama A."/>
            <person name="Tsuchikane K."/>
            <person name="Katsumata H."/>
            <person name="Baba S."/>
            <person name="Yamazaki S."/>
            <person name="Fujita N."/>
        </authorList>
    </citation>
    <scope>NUCLEOTIDE SEQUENCE [LARGE SCALE GENOMIC DNA]</scope>
    <source>
        <strain evidence="2 3">NBRC 108229</strain>
    </source>
</reference>
<sequence>MVPGQAPPGFDPAALDPAALDPAAMERMRKTMTQVSKDDPTSLPLLLSFDEYFDGRAYQGMTELSVRPGSPVVNEATALSVTAQTGQASQRYGYVTYSINGSATASKLVLEHPDASYAESLFDSKGYLYKADANSRLKYVGDDQSDYAEQFVQINSVGNGNLQPVINLARWLDSADDREFAEELDQWVDVKSFARYVATQNLLGNGDDMSGPGQNYYLWYDLESKKFTVVSWDLNLAMNGDPGAGPDDEVSIGPMGGRRGQQRPGAGGPQPAADGKQPAADAMSPPEGAGPGGARPPGLRDVKNPLKTRFLAAATEPGGAFVDLYRSTYWELYDQIYADGLADSVLDGVAEAVPVTDKLSAGDREEAVESLRSWIANRTAALASQRD</sequence>
<dbReference type="PANTHER" id="PTHR40050">
    <property type="entry name" value="INNER SPORE COAT PROTEIN H"/>
    <property type="match status" value="1"/>
</dbReference>
<evidence type="ECO:0008006" key="4">
    <source>
        <dbReference type="Google" id="ProtNLM"/>
    </source>
</evidence>
<dbReference type="EMBL" id="BAHE01000028">
    <property type="protein sequence ID" value="GAC01545.1"/>
    <property type="molecule type" value="Genomic_DNA"/>
</dbReference>